<dbReference type="AlphaFoldDB" id="A0A0D2YK06"/>
<evidence type="ECO:0000259" key="1">
    <source>
        <dbReference type="Pfam" id="PF01636"/>
    </source>
</evidence>
<dbReference type="SUPFAM" id="SSF56112">
    <property type="entry name" value="Protein kinase-like (PK-like)"/>
    <property type="match status" value="1"/>
</dbReference>
<name>A0A0D2YK06_FUSOF</name>
<accession>A0A0D2YK06</accession>
<dbReference type="Gene3D" id="3.90.1200.10">
    <property type="match status" value="1"/>
</dbReference>
<feature type="domain" description="Aminoglycoside phosphotransferase" evidence="1">
    <location>
        <begin position="127"/>
        <end position="202"/>
    </location>
</feature>
<dbReference type="Pfam" id="PF01636">
    <property type="entry name" value="APH"/>
    <property type="match status" value="1"/>
</dbReference>
<sequence length="214" mass="24538">MGLGQLSHLLIKFESRVKLAITSLIERILLSSSHLAWSSNLAKSLVSLLRKASAFGGYVDIFQASLCLRCTAGPKIEENYFCICSWLKFLGQINREPLQDVVFADAIRPRAGAFSSLKEFHDWFSFLFKRLAASGSHWEGYELKDIPDPYRQLLQDDPGVVFTHADLHQSNIMVSEGGPCRVVAIIDWHQSGWYPDYWEFYKAEYTNHWESEWV</sequence>
<protein>
    <recommendedName>
        <fullName evidence="1">Aminoglycoside phosphotransferase domain-containing protein</fullName>
    </recommendedName>
</protein>
<evidence type="ECO:0000313" key="2">
    <source>
        <dbReference type="EnsemblFungi" id="FOXG_16872P0"/>
    </source>
</evidence>
<dbReference type="EnsemblFungi" id="FOXG_16872T0">
    <property type="protein sequence ID" value="FOXG_16872P0"/>
    <property type="gene ID" value="FOXG_16872"/>
</dbReference>
<reference evidence="3" key="1">
    <citation type="journal article" date="2012" name="Mol. Plant Microbe Interact.">
        <title>A highly conserved effector in Fusarium oxysporum is required for full virulence on Arabidopsis.</title>
        <authorList>
            <person name="Thatcher L.F."/>
            <person name="Gardiner D.M."/>
            <person name="Kazan K."/>
            <person name="Manners J."/>
        </authorList>
    </citation>
    <scope>NUCLEOTIDE SEQUENCE [LARGE SCALE GENOMIC DNA]</scope>
    <source>
        <strain evidence="3">Fo5176</strain>
    </source>
</reference>
<dbReference type="PANTHER" id="PTHR21310">
    <property type="entry name" value="AMINOGLYCOSIDE PHOSPHOTRANSFERASE-RELATED-RELATED"/>
    <property type="match status" value="1"/>
</dbReference>
<gene>
    <name evidence="2" type="primary">28957692</name>
</gene>
<dbReference type="InterPro" id="IPR002575">
    <property type="entry name" value="Aminoglycoside_PTrfase"/>
</dbReference>
<organism evidence="2 3">
    <name type="scientific">Fusarium oxysporum (strain Fo5176)</name>
    <name type="common">Fusarium vascular wilt</name>
    <dbReference type="NCBI Taxonomy" id="660025"/>
    <lineage>
        <taxon>Eukaryota</taxon>
        <taxon>Fungi</taxon>
        <taxon>Dikarya</taxon>
        <taxon>Ascomycota</taxon>
        <taxon>Pezizomycotina</taxon>
        <taxon>Sordariomycetes</taxon>
        <taxon>Hypocreomycetidae</taxon>
        <taxon>Hypocreales</taxon>
        <taxon>Nectriaceae</taxon>
        <taxon>Fusarium</taxon>
        <taxon>Fusarium oxysporum species complex</taxon>
    </lineage>
</organism>
<dbReference type="Proteomes" id="UP000002489">
    <property type="component" value="Unassembled WGS sequence"/>
</dbReference>
<evidence type="ECO:0000313" key="3">
    <source>
        <dbReference type="Proteomes" id="UP000002489"/>
    </source>
</evidence>
<dbReference type="VEuPathDB" id="FungiDB:FOXG_16872"/>
<reference evidence="2" key="2">
    <citation type="submission" date="2025-08" db="UniProtKB">
        <authorList>
            <consortium name="EnsemblFungi"/>
        </authorList>
    </citation>
    <scope>IDENTIFICATION</scope>
    <source>
        <strain evidence="2">4287 / CBS 123668 / FGSC 9935 / NRRL 34936</strain>
    </source>
</reference>
<dbReference type="InterPro" id="IPR011009">
    <property type="entry name" value="Kinase-like_dom_sf"/>
</dbReference>
<dbReference type="STRING" id="426428.A0A0D2YK06"/>
<proteinExistence type="predicted"/>
<dbReference type="InterPro" id="IPR051678">
    <property type="entry name" value="AGP_Transferase"/>
</dbReference>
<dbReference type="PANTHER" id="PTHR21310:SF54">
    <property type="entry name" value="AMINOGLYCOSIDE PHOSPHOTRANSFERASE DOMAIN-CONTAINING PROTEIN"/>
    <property type="match status" value="1"/>
</dbReference>